<dbReference type="RefSeq" id="WP_129025919.1">
    <property type="nucleotide sequence ID" value="NZ_SDHY01000001.1"/>
</dbReference>
<dbReference type="OrthoDB" id="1716312at2"/>
<sequence>MEVEIFTLADFAADYGQGKLVINGTFDNIVANDFPAIHASCAIVARIRIANSEAGLHYFQIDAINPQGENFQEPFKGEFTVHKNPNADHNTLNIIWNLVHTRFDTPGKYAFEFYYDGEFRTGLSLTVGMQQG</sequence>
<dbReference type="InterPro" id="IPR054221">
    <property type="entry name" value="DUF6941"/>
</dbReference>
<reference evidence="1 2" key="1">
    <citation type="submission" date="2019-01" db="EMBL/GenBank/DDBJ databases">
        <title>Cytophagaceae bacterium strain CAR-16.</title>
        <authorList>
            <person name="Chen W.-M."/>
        </authorList>
    </citation>
    <scope>NUCLEOTIDE SEQUENCE [LARGE SCALE GENOMIC DNA]</scope>
    <source>
        <strain evidence="1 2">CAR-16</strain>
    </source>
</reference>
<dbReference type="EMBL" id="SDHY01000001">
    <property type="protein sequence ID" value="RXK52543.1"/>
    <property type="molecule type" value="Genomic_DNA"/>
</dbReference>
<gene>
    <name evidence="1" type="ORF">ESB04_02510</name>
</gene>
<organism evidence="1 2">
    <name type="scientific">Aquirufa rosea</name>
    <dbReference type="NCBI Taxonomy" id="2509241"/>
    <lineage>
        <taxon>Bacteria</taxon>
        <taxon>Pseudomonadati</taxon>
        <taxon>Bacteroidota</taxon>
        <taxon>Cytophagia</taxon>
        <taxon>Cytophagales</taxon>
        <taxon>Flectobacillaceae</taxon>
        <taxon>Aquirufa</taxon>
    </lineage>
</organism>
<proteinExistence type="predicted"/>
<dbReference type="Pfam" id="PF22091">
    <property type="entry name" value="DUF6941"/>
    <property type="match status" value="1"/>
</dbReference>
<protein>
    <submittedName>
        <fullName evidence="1">Uncharacterized protein</fullName>
    </submittedName>
</protein>
<name>A0A4Q1C2U8_9BACT</name>
<keyword evidence="2" id="KW-1185">Reference proteome</keyword>
<comment type="caution">
    <text evidence="1">The sequence shown here is derived from an EMBL/GenBank/DDBJ whole genome shotgun (WGS) entry which is preliminary data.</text>
</comment>
<dbReference type="AlphaFoldDB" id="A0A4Q1C2U8"/>
<accession>A0A4Q1C2U8</accession>
<dbReference type="Proteomes" id="UP000289455">
    <property type="component" value="Unassembled WGS sequence"/>
</dbReference>
<evidence type="ECO:0000313" key="1">
    <source>
        <dbReference type="EMBL" id="RXK52543.1"/>
    </source>
</evidence>
<evidence type="ECO:0000313" key="2">
    <source>
        <dbReference type="Proteomes" id="UP000289455"/>
    </source>
</evidence>